<evidence type="ECO:0000313" key="7">
    <source>
        <dbReference type="EMBL" id="TCT05906.1"/>
    </source>
</evidence>
<keyword evidence="2 7" id="KW-0808">Transferase</keyword>
<name>A0A4R3M003_9HYPH</name>
<dbReference type="OrthoDB" id="5290997at2"/>
<comment type="pathway">
    <text evidence="1">Lipid metabolism.</text>
</comment>
<dbReference type="PANTHER" id="PTHR10434:SF40">
    <property type="entry name" value="1-ACYL-SN-GLYCEROL-3-PHOSPHATE ACYLTRANSFERASE"/>
    <property type="match status" value="1"/>
</dbReference>
<keyword evidence="5" id="KW-0812">Transmembrane</keyword>
<evidence type="ECO:0000256" key="5">
    <source>
        <dbReference type="SAM" id="Phobius"/>
    </source>
</evidence>
<dbReference type="SUPFAM" id="SSF69593">
    <property type="entry name" value="Glycerol-3-phosphate (1)-acyltransferase"/>
    <property type="match status" value="1"/>
</dbReference>
<comment type="caution">
    <text evidence="7">The sequence shown here is derived from an EMBL/GenBank/DDBJ whole genome shotgun (WGS) entry which is preliminary data.</text>
</comment>
<feature type="region of interest" description="Disordered" evidence="4">
    <location>
        <begin position="235"/>
        <end position="258"/>
    </location>
</feature>
<keyword evidence="8" id="KW-1185">Reference proteome</keyword>
<gene>
    <name evidence="7" type="ORF">EDC64_1037</name>
</gene>
<sequence>MILLRSILFQILFYAVTVVYGIVLLPLLVAPRRWLWRGVLLWIRSTLLVLRVTTGIRTEITGRAHIPRGPLLVAAKHQSAWETLALLLLFDDPTFILKRELTWIPIFGWYLARAGMIPVDRGARAQALKTMGERAAAELAKGRQILIFPEGTRRPPGAPPQYKFGVAHLYASLGVPCLPIAHNAGLFWPRRRALRPGTIRAEILPAIPPGLPKGVFAARLEREIEAASTRLLAEGRAELGETGGPADLSPFSSPVEKS</sequence>
<proteinExistence type="predicted"/>
<dbReference type="EMBL" id="SMAI01000003">
    <property type="protein sequence ID" value="TCT05906.1"/>
    <property type="molecule type" value="Genomic_DNA"/>
</dbReference>
<protein>
    <submittedName>
        <fullName evidence="7">1-acyl-sn-glycerol-3-phosphate acyltransferase</fullName>
    </submittedName>
</protein>
<keyword evidence="5" id="KW-1133">Transmembrane helix</keyword>
<evidence type="ECO:0000256" key="3">
    <source>
        <dbReference type="ARBA" id="ARBA00023315"/>
    </source>
</evidence>
<evidence type="ECO:0000256" key="1">
    <source>
        <dbReference type="ARBA" id="ARBA00005189"/>
    </source>
</evidence>
<dbReference type="RefSeq" id="WP_132030444.1">
    <property type="nucleotide sequence ID" value="NZ_SMAI01000003.1"/>
</dbReference>
<evidence type="ECO:0000256" key="2">
    <source>
        <dbReference type="ARBA" id="ARBA00022679"/>
    </source>
</evidence>
<evidence type="ECO:0000256" key="4">
    <source>
        <dbReference type="SAM" id="MobiDB-lite"/>
    </source>
</evidence>
<dbReference type="InterPro" id="IPR002123">
    <property type="entry name" value="Plipid/glycerol_acylTrfase"/>
</dbReference>
<keyword evidence="5" id="KW-0472">Membrane</keyword>
<feature type="domain" description="Phospholipid/glycerol acyltransferase" evidence="6">
    <location>
        <begin position="71"/>
        <end position="185"/>
    </location>
</feature>
<dbReference type="Pfam" id="PF01553">
    <property type="entry name" value="Acyltransferase"/>
    <property type="match status" value="1"/>
</dbReference>
<organism evidence="7 8">
    <name type="scientific">Aquabacter spiritensis</name>
    <dbReference type="NCBI Taxonomy" id="933073"/>
    <lineage>
        <taxon>Bacteria</taxon>
        <taxon>Pseudomonadati</taxon>
        <taxon>Pseudomonadota</taxon>
        <taxon>Alphaproteobacteria</taxon>
        <taxon>Hyphomicrobiales</taxon>
        <taxon>Xanthobacteraceae</taxon>
        <taxon>Aquabacter</taxon>
    </lineage>
</organism>
<dbReference type="AlphaFoldDB" id="A0A4R3M003"/>
<reference evidence="7 8" key="1">
    <citation type="submission" date="2019-03" db="EMBL/GenBank/DDBJ databases">
        <title>Genomic Encyclopedia of Type Strains, Phase IV (KMG-IV): sequencing the most valuable type-strain genomes for metagenomic binning, comparative biology and taxonomic classification.</title>
        <authorList>
            <person name="Goeker M."/>
        </authorList>
    </citation>
    <scope>NUCLEOTIDE SEQUENCE [LARGE SCALE GENOMIC DNA]</scope>
    <source>
        <strain evidence="7 8">DSM 9035</strain>
    </source>
</reference>
<evidence type="ECO:0000259" key="6">
    <source>
        <dbReference type="SMART" id="SM00563"/>
    </source>
</evidence>
<accession>A0A4R3M003</accession>
<dbReference type="PANTHER" id="PTHR10434">
    <property type="entry name" value="1-ACYL-SN-GLYCEROL-3-PHOSPHATE ACYLTRANSFERASE"/>
    <property type="match status" value="1"/>
</dbReference>
<dbReference type="SMART" id="SM00563">
    <property type="entry name" value="PlsC"/>
    <property type="match status" value="1"/>
</dbReference>
<dbReference type="Proteomes" id="UP000294664">
    <property type="component" value="Unassembled WGS sequence"/>
</dbReference>
<dbReference type="CDD" id="cd07989">
    <property type="entry name" value="LPLAT_AGPAT-like"/>
    <property type="match status" value="1"/>
</dbReference>
<dbReference type="GO" id="GO:0006654">
    <property type="term" value="P:phosphatidic acid biosynthetic process"/>
    <property type="evidence" value="ECO:0007669"/>
    <property type="project" value="TreeGrafter"/>
</dbReference>
<dbReference type="GO" id="GO:0003841">
    <property type="term" value="F:1-acylglycerol-3-phosphate O-acyltransferase activity"/>
    <property type="evidence" value="ECO:0007669"/>
    <property type="project" value="TreeGrafter"/>
</dbReference>
<keyword evidence="3 7" id="KW-0012">Acyltransferase</keyword>
<feature type="transmembrane region" description="Helical" evidence="5">
    <location>
        <begin position="7"/>
        <end position="28"/>
    </location>
</feature>
<evidence type="ECO:0000313" key="8">
    <source>
        <dbReference type="Proteomes" id="UP000294664"/>
    </source>
</evidence>